<comment type="caution">
    <text evidence="2">The sequence shown here is derived from an EMBL/GenBank/DDBJ whole genome shotgun (WGS) entry which is preliminary data.</text>
</comment>
<dbReference type="AlphaFoldDB" id="A0AAN4PZE8"/>
<gene>
    <name evidence="2" type="ORF">KPSA3_00301</name>
</gene>
<reference evidence="2 3" key="1">
    <citation type="submission" date="2018-04" db="EMBL/GenBank/DDBJ databases">
        <title>Draft genome sequence of Pseudomonas syringae pv. actinidiae biovar 3 strains isolated from kiwifruit in Kagawa prefecture.</title>
        <authorList>
            <person name="Tabuchi M."/>
            <person name="Saito M."/>
            <person name="Fujiwara S."/>
            <person name="Sasa N."/>
            <person name="Akimitsu K."/>
            <person name="Gomi K."/>
            <person name="Konishi-Sugita S."/>
            <person name="Hamano K."/>
            <person name="Kataoka I."/>
        </authorList>
    </citation>
    <scope>NUCLEOTIDE SEQUENCE [LARGE SCALE GENOMIC DNA]</scope>
    <source>
        <strain evidence="2 3">MAFF212211</strain>
    </source>
</reference>
<dbReference type="InterPro" id="IPR036725">
    <property type="entry name" value="ColE3_ribonuclease_sf"/>
</dbReference>
<proteinExistence type="predicted"/>
<organism evidence="2 3">
    <name type="scientific">Pseudomonas syringae pv. actinidiae</name>
    <dbReference type="NCBI Taxonomy" id="103796"/>
    <lineage>
        <taxon>Bacteria</taxon>
        <taxon>Pseudomonadati</taxon>
        <taxon>Pseudomonadota</taxon>
        <taxon>Gammaproteobacteria</taxon>
        <taxon>Pseudomonadales</taxon>
        <taxon>Pseudomonadaceae</taxon>
        <taxon>Pseudomonas</taxon>
        <taxon>Pseudomonas syringae</taxon>
    </lineage>
</organism>
<evidence type="ECO:0000313" key="2">
    <source>
        <dbReference type="EMBL" id="GBH14413.1"/>
    </source>
</evidence>
<dbReference type="SUPFAM" id="SSF63840">
    <property type="entry name" value="Ribonuclease domain of colicin E3"/>
    <property type="match status" value="1"/>
</dbReference>
<dbReference type="Pfam" id="PF09000">
    <property type="entry name" value="Cytotoxic"/>
    <property type="match status" value="1"/>
</dbReference>
<dbReference type="Proteomes" id="UP000248291">
    <property type="component" value="Unassembled WGS sequence"/>
</dbReference>
<dbReference type="InterPro" id="IPR009105">
    <property type="entry name" value="Colicin_E3_ribonuclease"/>
</dbReference>
<accession>A0AAN4PZE8</accession>
<dbReference type="GO" id="GO:0003723">
    <property type="term" value="F:RNA binding"/>
    <property type="evidence" value="ECO:0007669"/>
    <property type="project" value="InterPro"/>
</dbReference>
<protein>
    <submittedName>
        <fullName evidence="2">Outer membrane receptor protein</fullName>
    </submittedName>
</protein>
<keyword evidence="2" id="KW-0675">Receptor</keyword>
<evidence type="ECO:0000259" key="1">
    <source>
        <dbReference type="Pfam" id="PF09000"/>
    </source>
</evidence>
<dbReference type="GO" id="GO:0016788">
    <property type="term" value="F:hydrolase activity, acting on ester bonds"/>
    <property type="evidence" value="ECO:0007669"/>
    <property type="project" value="InterPro"/>
</dbReference>
<dbReference type="Gene3D" id="3.10.380.10">
    <property type="entry name" value="Colicin E3-like ribonuclease domain"/>
    <property type="match status" value="1"/>
</dbReference>
<dbReference type="EMBL" id="BGKA01000010">
    <property type="protein sequence ID" value="GBH14413.1"/>
    <property type="molecule type" value="Genomic_DNA"/>
</dbReference>
<name>A0AAN4PZE8_PSESF</name>
<dbReference type="GO" id="GO:0043022">
    <property type="term" value="F:ribosome binding"/>
    <property type="evidence" value="ECO:0007669"/>
    <property type="project" value="InterPro"/>
</dbReference>
<feature type="domain" description="Colicin E3-like ribonuclease" evidence="1">
    <location>
        <begin position="80"/>
        <end position="134"/>
    </location>
</feature>
<sequence length="136" mass="15541">MNSIAPFGGFFRFESKTAICDFLIPISTARSHSPRTAYAIVSAHWQRCLAQRQDKECWMGGKPRPDPSIVSGFRVAYVEGGRKYYFDTVEQRYYSWDSLHGEFEVFDRRGFHLGSVCPDTGLSLKPAVRGRRIKPN</sequence>
<evidence type="ECO:0000313" key="3">
    <source>
        <dbReference type="Proteomes" id="UP000248291"/>
    </source>
</evidence>